<dbReference type="InterPro" id="IPR055985">
    <property type="entry name" value="DUF7563"/>
</dbReference>
<protein>
    <submittedName>
        <fullName evidence="1">Uncharacterized protein</fullName>
    </submittedName>
</protein>
<organism evidence="1 2">
    <name type="scientific">Natrinema salifodinae</name>
    <dbReference type="NCBI Taxonomy" id="1202768"/>
    <lineage>
        <taxon>Archaea</taxon>
        <taxon>Methanobacteriati</taxon>
        <taxon>Methanobacteriota</taxon>
        <taxon>Stenosarchaea group</taxon>
        <taxon>Halobacteria</taxon>
        <taxon>Halobacteriales</taxon>
        <taxon>Natrialbaceae</taxon>
        <taxon>Natrinema</taxon>
    </lineage>
</organism>
<reference evidence="2" key="1">
    <citation type="submission" date="2016-10" db="EMBL/GenBank/DDBJ databases">
        <authorList>
            <person name="Varghese N."/>
        </authorList>
    </citation>
    <scope>NUCLEOTIDE SEQUENCE [LARGE SCALE GENOMIC DNA]</scope>
    <source>
        <strain evidence="2">CGMCC 1.12284</strain>
    </source>
</reference>
<dbReference type="EMBL" id="FOIS01000007">
    <property type="protein sequence ID" value="SEW32778.1"/>
    <property type="molecule type" value="Genomic_DNA"/>
</dbReference>
<proteinExistence type="predicted"/>
<dbReference type="eggNOG" id="arCOG06449">
    <property type="taxonomic scope" value="Archaea"/>
</dbReference>
<name>A0A1I0QZ90_9EURY</name>
<accession>A0A1I0QZ90</accession>
<evidence type="ECO:0000313" key="2">
    <source>
        <dbReference type="Proteomes" id="UP000183275"/>
    </source>
</evidence>
<dbReference type="Proteomes" id="UP000183275">
    <property type="component" value="Unassembled WGS sequence"/>
</dbReference>
<gene>
    <name evidence="1" type="ORF">SAMN05216285_4144</name>
</gene>
<dbReference type="STRING" id="1202768.SAMN05216285_4144"/>
<keyword evidence="2" id="KW-1185">Reference proteome</keyword>
<dbReference type="Pfam" id="PF24444">
    <property type="entry name" value="DUF7563"/>
    <property type="match status" value="1"/>
</dbReference>
<dbReference type="OrthoDB" id="189700at2157"/>
<evidence type="ECO:0000313" key="1">
    <source>
        <dbReference type="EMBL" id="SEW32778.1"/>
    </source>
</evidence>
<dbReference type="AlphaFoldDB" id="A0A1I0QZ90"/>
<sequence>MAAHKYGLQLDDADLIDTIETLTEHGETIAGNGGVLPARVAEELPFAPKTIAKHCSQLAEAGRLQAARGFHDGQQRKSYLPADDEGDQKLVTDGGVARPSWNPTAADADRNRTCRNCGSQVTRQFARVFGDNRDVVHACPDCSILRTLDREASNAGGGDR</sequence>